<organism evidence="2 3">
    <name type="scientific">Fictibacillus phosphorivorans</name>
    <dbReference type="NCBI Taxonomy" id="1221500"/>
    <lineage>
        <taxon>Bacteria</taxon>
        <taxon>Bacillati</taxon>
        <taxon>Bacillota</taxon>
        <taxon>Bacilli</taxon>
        <taxon>Bacillales</taxon>
        <taxon>Fictibacillaceae</taxon>
        <taxon>Fictibacillus</taxon>
    </lineage>
</organism>
<dbReference type="Pfam" id="PF14417">
    <property type="entry name" value="MEDS"/>
    <property type="match status" value="1"/>
</dbReference>
<sequence length="184" mass="21864">MKDKKLNLTDEINHFESENAHILIVFNQVDHYVHMAADYLSEELNKGTQVLLVENDRIYPKILKRLKKSVSDQNLLNLKRENTFDFYYEQESFNPDSIYNHFQDKVRPHVEKGERIVTWGHVEWGKDLSNKDLITYERRIDQLLKTMSVISICAYDEDRLSHKTLESLASIHDIYIRENKIVKP</sequence>
<accession>A0A160INJ9</accession>
<evidence type="ECO:0000313" key="3">
    <source>
        <dbReference type="Proteomes" id="UP000076623"/>
    </source>
</evidence>
<dbReference type="KEGG" id="fpn:ABE65_012580"/>
<dbReference type="Proteomes" id="UP000076623">
    <property type="component" value="Chromosome"/>
</dbReference>
<feature type="domain" description="MEDS" evidence="1">
    <location>
        <begin position="21"/>
        <end position="172"/>
    </location>
</feature>
<dbReference type="AlphaFoldDB" id="A0A160INJ9"/>
<dbReference type="InterPro" id="IPR025847">
    <property type="entry name" value="MEDS_domain"/>
</dbReference>
<dbReference type="RefSeq" id="WP_066395419.1">
    <property type="nucleotide sequence ID" value="NZ_CP015378.1"/>
</dbReference>
<reference evidence="2 3" key="1">
    <citation type="submission" date="2016-04" db="EMBL/GenBank/DDBJ databases">
        <title>Complete genome sequence of Fictibacillus phosphorivorans G25-29, a strain toxic to nematodes.</title>
        <authorList>
            <person name="Zheng Z."/>
        </authorList>
    </citation>
    <scope>NUCLEOTIDE SEQUENCE [LARGE SCALE GENOMIC DNA]</scope>
    <source>
        <strain evidence="2 3">G25-29</strain>
    </source>
</reference>
<protein>
    <recommendedName>
        <fullName evidence="1">MEDS domain-containing protein</fullName>
    </recommendedName>
</protein>
<evidence type="ECO:0000259" key="1">
    <source>
        <dbReference type="Pfam" id="PF14417"/>
    </source>
</evidence>
<dbReference type="STRING" id="1221500.ABE65_012580"/>
<proteinExistence type="predicted"/>
<name>A0A160INJ9_9BACL</name>
<gene>
    <name evidence="2" type="ORF">ABE65_012580</name>
</gene>
<evidence type="ECO:0000313" key="2">
    <source>
        <dbReference type="EMBL" id="ANC77586.1"/>
    </source>
</evidence>
<keyword evidence="3" id="KW-1185">Reference proteome</keyword>
<dbReference type="EMBL" id="CP015378">
    <property type="protein sequence ID" value="ANC77586.1"/>
    <property type="molecule type" value="Genomic_DNA"/>
</dbReference>